<accession>A0A0F9W4T6</accession>
<protein>
    <submittedName>
        <fullName evidence="2">Uncharacterized protein</fullName>
    </submittedName>
</protein>
<gene>
    <name evidence="2" type="ORF">LCGC14_0403720</name>
</gene>
<evidence type="ECO:0000256" key="1">
    <source>
        <dbReference type="SAM" id="MobiDB-lite"/>
    </source>
</evidence>
<comment type="caution">
    <text evidence="2">The sequence shown here is derived from an EMBL/GenBank/DDBJ whole genome shotgun (WGS) entry which is preliminary data.</text>
</comment>
<name>A0A0F9W4T6_9ZZZZ</name>
<organism evidence="2">
    <name type="scientific">marine sediment metagenome</name>
    <dbReference type="NCBI Taxonomy" id="412755"/>
    <lineage>
        <taxon>unclassified sequences</taxon>
        <taxon>metagenomes</taxon>
        <taxon>ecological metagenomes</taxon>
    </lineage>
</organism>
<feature type="compositionally biased region" description="Basic and acidic residues" evidence="1">
    <location>
        <begin position="292"/>
        <end position="313"/>
    </location>
</feature>
<proteinExistence type="predicted"/>
<evidence type="ECO:0000313" key="2">
    <source>
        <dbReference type="EMBL" id="KKN73063.1"/>
    </source>
</evidence>
<sequence>MAEKETEFNSYLDNASDPAEKLEGDVKETNKQDTSEKLEVKVDDVPNSSGEKEESGADVVAKIQKEVLGETDSGNKGTDEGNDIPDEFTNACLKQGWTEGEIKEFATDLDDAALLSLIPEILEKEEGQEKSEPGKDQAKQEAKAKAAEEAAKEEPTNKELAALKKELTEIKESISASKKDRDVKDEVAMVETVNQVFDEVGKEFEIFGKTEELLKYPAGPKKGEVVPTSPAMIARADVWDKAVPFIQSGIPVKDAMDIALTWYKGANLEKDVKRNLVKDLKKHSTKLSAKRSGKETVRTFESEEERQAEVVRDGARKAGIKGKYGI</sequence>
<reference evidence="2" key="1">
    <citation type="journal article" date="2015" name="Nature">
        <title>Complex archaea that bridge the gap between prokaryotes and eukaryotes.</title>
        <authorList>
            <person name="Spang A."/>
            <person name="Saw J.H."/>
            <person name="Jorgensen S.L."/>
            <person name="Zaremba-Niedzwiedzka K."/>
            <person name="Martijn J."/>
            <person name="Lind A.E."/>
            <person name="van Eijk R."/>
            <person name="Schleper C."/>
            <person name="Guy L."/>
            <person name="Ettema T.J."/>
        </authorList>
    </citation>
    <scope>NUCLEOTIDE SEQUENCE</scope>
</reference>
<dbReference type="EMBL" id="LAZR01000350">
    <property type="protein sequence ID" value="KKN73063.1"/>
    <property type="molecule type" value="Genomic_DNA"/>
</dbReference>
<dbReference type="AlphaFoldDB" id="A0A0F9W4T6"/>
<feature type="compositionally biased region" description="Basic and acidic residues" evidence="1">
    <location>
        <begin position="18"/>
        <end position="55"/>
    </location>
</feature>
<feature type="region of interest" description="Disordered" evidence="1">
    <location>
        <begin position="287"/>
        <end position="313"/>
    </location>
</feature>
<feature type="region of interest" description="Disordered" evidence="1">
    <location>
        <begin position="1"/>
        <end position="88"/>
    </location>
</feature>
<feature type="region of interest" description="Disordered" evidence="1">
    <location>
        <begin position="123"/>
        <end position="158"/>
    </location>
</feature>